<dbReference type="Proteomes" id="UP001549749">
    <property type="component" value="Unassembled WGS sequence"/>
</dbReference>
<dbReference type="Gene3D" id="3.20.20.80">
    <property type="entry name" value="Glycosidases"/>
    <property type="match status" value="1"/>
</dbReference>
<accession>A0ABV2T2K0</accession>
<feature type="domain" description="Glycosyl hydrolases family 39 N-terminal catalytic" evidence="4">
    <location>
        <begin position="107"/>
        <end position="258"/>
    </location>
</feature>
<evidence type="ECO:0000256" key="3">
    <source>
        <dbReference type="ARBA" id="ARBA00023295"/>
    </source>
</evidence>
<dbReference type="InterPro" id="IPR017853">
    <property type="entry name" value="GH"/>
</dbReference>
<sequence>MKWLLFYSVFSGIVSGAYCQHTATQPAAVNITVDVAKPAGQKIRNVFSDLNFWDFRFEWMDKAADKPAGFFKEHYPFVQHVQIMTATGGSPERDLFVDPANRAVLTDYNFKPLVAAIHNVLRQGLKPMIKTGSVPSKFAAQPKIGFFGVNVRPPADYNAYHDYIKALADTVVKVFGRQEVNTWSWGVLTEYENKDWFAAEGDDPEATKIAYFKLYDYTVAALQSVIGAKNLKVGAHSMSAIPGLWDELEFIDHVAKGTNYKTGKKGTQINFLCASFYELSPGVLVDKGFTLAGVLNHLRNRAEQNGLHGLEYGIDEGRILNGPPDDKRDLTSRVVGFSYQGASDARMFKTMSDINAHWFSGWSLTTKGIWEGLLPVGTHVAALGYKMMGNQRLGVAVSGTPADTANKVDAMASYDKKSGTVRVLLYNFNNNMHSASAENTVVTLRNVSAAAGKTVQVKQWTVDDTHGNFWPTWWKDMNAQGITNDDFVWSKYSIDLPSNMRTQSAKDFWNSKEPGYYQLTKLEPVTQTVAVKNNTLVLPVTLAHHGVTFYEITNVK</sequence>
<keyword evidence="6" id="KW-1185">Reference proteome</keyword>
<dbReference type="Pfam" id="PF01229">
    <property type="entry name" value="Glyco_hydro_39"/>
    <property type="match status" value="1"/>
</dbReference>
<evidence type="ECO:0000313" key="6">
    <source>
        <dbReference type="Proteomes" id="UP001549749"/>
    </source>
</evidence>
<gene>
    <name evidence="5" type="ORF">ABR189_05615</name>
</gene>
<dbReference type="SUPFAM" id="SSF51011">
    <property type="entry name" value="Glycosyl hydrolase domain"/>
    <property type="match status" value="1"/>
</dbReference>
<comment type="caution">
    <text evidence="5">The sequence shown here is derived from an EMBL/GenBank/DDBJ whole genome shotgun (WGS) entry which is preliminary data.</text>
</comment>
<name>A0ABV2T2K0_9BACT</name>
<dbReference type="EMBL" id="JBEXAC010000001">
    <property type="protein sequence ID" value="MET6996832.1"/>
    <property type="molecule type" value="Genomic_DNA"/>
</dbReference>
<comment type="similarity">
    <text evidence="1">Belongs to the glycosyl hydrolase 39 family.</text>
</comment>
<proteinExistence type="inferred from homology"/>
<keyword evidence="3" id="KW-0326">Glycosidase</keyword>
<evidence type="ECO:0000313" key="5">
    <source>
        <dbReference type="EMBL" id="MET6996832.1"/>
    </source>
</evidence>
<reference evidence="5 6" key="1">
    <citation type="submission" date="2024-06" db="EMBL/GenBank/DDBJ databases">
        <title>Chitinophaga defluvii sp. nov., isolated from municipal sewage.</title>
        <authorList>
            <person name="Zhang L."/>
        </authorList>
    </citation>
    <scope>NUCLEOTIDE SEQUENCE [LARGE SCALE GENOMIC DNA]</scope>
    <source>
        <strain evidence="5 6">H8</strain>
    </source>
</reference>
<organism evidence="5 6">
    <name type="scientific">Chitinophaga defluvii</name>
    <dbReference type="NCBI Taxonomy" id="3163343"/>
    <lineage>
        <taxon>Bacteria</taxon>
        <taxon>Pseudomonadati</taxon>
        <taxon>Bacteroidota</taxon>
        <taxon>Chitinophagia</taxon>
        <taxon>Chitinophagales</taxon>
        <taxon>Chitinophagaceae</taxon>
        <taxon>Chitinophaga</taxon>
    </lineage>
</organism>
<dbReference type="SUPFAM" id="SSF51445">
    <property type="entry name" value="(Trans)glycosidases"/>
    <property type="match status" value="1"/>
</dbReference>
<protein>
    <recommendedName>
        <fullName evidence="4">Glycosyl hydrolases family 39 N-terminal catalytic domain-containing protein</fullName>
    </recommendedName>
</protein>
<dbReference type="Gene3D" id="2.60.40.1500">
    <property type="entry name" value="Glycosyl hydrolase domain, family 39"/>
    <property type="match status" value="1"/>
</dbReference>
<evidence type="ECO:0000259" key="4">
    <source>
        <dbReference type="Pfam" id="PF01229"/>
    </source>
</evidence>
<dbReference type="RefSeq" id="WP_354659473.1">
    <property type="nucleotide sequence ID" value="NZ_JBEXAC010000001.1"/>
</dbReference>
<dbReference type="InterPro" id="IPR049166">
    <property type="entry name" value="GH39_cat"/>
</dbReference>
<evidence type="ECO:0000256" key="2">
    <source>
        <dbReference type="ARBA" id="ARBA00022801"/>
    </source>
</evidence>
<evidence type="ECO:0000256" key="1">
    <source>
        <dbReference type="ARBA" id="ARBA00008875"/>
    </source>
</evidence>
<keyword evidence="2" id="KW-0378">Hydrolase</keyword>